<dbReference type="AlphaFoldDB" id="A0AAV5N759"/>
<keyword evidence="2" id="KW-1185">Reference proteome</keyword>
<gene>
    <name evidence="1" type="ORF">SOASR030_26590</name>
</gene>
<comment type="caution">
    <text evidence="1">The sequence shown here is derived from an EMBL/GenBank/DDBJ whole genome shotgun (WGS) entry which is preliminary data.</text>
</comment>
<dbReference type="Proteomes" id="UP001058124">
    <property type="component" value="Unassembled WGS sequence"/>
</dbReference>
<proteinExistence type="predicted"/>
<organism evidence="1 2">
    <name type="scientific">Leminorella grimontii</name>
    <dbReference type="NCBI Taxonomy" id="82981"/>
    <lineage>
        <taxon>Bacteria</taxon>
        <taxon>Pseudomonadati</taxon>
        <taxon>Pseudomonadota</taxon>
        <taxon>Gammaproteobacteria</taxon>
        <taxon>Enterobacterales</taxon>
        <taxon>Budviciaceae</taxon>
        <taxon>Leminorella</taxon>
    </lineage>
</organism>
<evidence type="ECO:0000313" key="2">
    <source>
        <dbReference type="Proteomes" id="UP001058124"/>
    </source>
</evidence>
<sequence length="95" mass="11225">MKFKMKIIDYFELSDGRTVFLGYISENEGMISDCRCDLLRNGLYVQPLHVMREMLIKKYEINDYRAIEVTGPVPFTHECVKNEVWEISYNSKSFS</sequence>
<evidence type="ECO:0000313" key="1">
    <source>
        <dbReference type="EMBL" id="GKX56547.1"/>
    </source>
</evidence>
<reference evidence="1" key="1">
    <citation type="submission" date="2022-06" db="EMBL/GenBank/DDBJ databases">
        <title>Draft genome sequences of Leminorella grimontii str. JCM5902.</title>
        <authorList>
            <person name="Wakabayashi Y."/>
            <person name="Kojima K."/>
        </authorList>
    </citation>
    <scope>NUCLEOTIDE SEQUENCE</scope>
    <source>
        <strain evidence="1">JCM 5902</strain>
    </source>
</reference>
<accession>A0AAV5N759</accession>
<dbReference type="EMBL" id="BRLH01000006">
    <property type="protein sequence ID" value="GKX56547.1"/>
    <property type="molecule type" value="Genomic_DNA"/>
</dbReference>
<protein>
    <submittedName>
        <fullName evidence="1">Uncharacterized protein</fullName>
    </submittedName>
</protein>
<name>A0AAV5N759_9GAMM</name>